<organism evidence="1 2">
    <name type="scientific">Rhizophagus clarus</name>
    <dbReference type="NCBI Taxonomy" id="94130"/>
    <lineage>
        <taxon>Eukaryota</taxon>
        <taxon>Fungi</taxon>
        <taxon>Fungi incertae sedis</taxon>
        <taxon>Mucoromycota</taxon>
        <taxon>Glomeromycotina</taxon>
        <taxon>Glomeromycetes</taxon>
        <taxon>Glomerales</taxon>
        <taxon>Glomeraceae</taxon>
        <taxon>Rhizophagus</taxon>
    </lineage>
</organism>
<sequence>MDNSLSRRDTTIDPNKCIGFASNLPRSMVVGSLKLTPSETFSTANSRTAFGTEGTVFFGIGDQMAPPSTFSIYWLNPEIGVNNYIVTISNTSLYSYHNLDPGEGNNAVYQVIISAIPSA</sequence>
<gene>
    <name evidence="1" type="ORF">RCL2_001831100</name>
</gene>
<proteinExistence type="predicted"/>
<dbReference type="OrthoDB" id="3263887at2759"/>
<dbReference type="Proteomes" id="UP000615446">
    <property type="component" value="Unassembled WGS sequence"/>
</dbReference>
<accession>A0A8H3QW60</accession>
<evidence type="ECO:0000313" key="1">
    <source>
        <dbReference type="EMBL" id="GES91504.1"/>
    </source>
</evidence>
<protein>
    <submittedName>
        <fullName evidence="1">Uncharacterized protein</fullName>
    </submittedName>
</protein>
<dbReference type="Gene3D" id="2.60.270.50">
    <property type="match status" value="1"/>
</dbReference>
<reference evidence="1" key="1">
    <citation type="submission" date="2019-10" db="EMBL/GenBank/DDBJ databases">
        <title>Conservation and host-specific expression of non-tandemly repeated heterogenous ribosome RNA gene in arbuscular mycorrhizal fungi.</title>
        <authorList>
            <person name="Maeda T."/>
            <person name="Kobayashi Y."/>
            <person name="Nakagawa T."/>
            <person name="Ezawa T."/>
            <person name="Yamaguchi K."/>
            <person name="Bino T."/>
            <person name="Nishimoto Y."/>
            <person name="Shigenobu S."/>
            <person name="Kawaguchi M."/>
        </authorList>
    </citation>
    <scope>NUCLEOTIDE SEQUENCE</scope>
    <source>
        <strain evidence="1">HR1</strain>
    </source>
</reference>
<dbReference type="AlphaFoldDB" id="A0A8H3QW60"/>
<dbReference type="EMBL" id="BLAL01000205">
    <property type="protein sequence ID" value="GES91504.1"/>
    <property type="molecule type" value="Genomic_DNA"/>
</dbReference>
<evidence type="ECO:0000313" key="2">
    <source>
        <dbReference type="Proteomes" id="UP000615446"/>
    </source>
</evidence>
<comment type="caution">
    <text evidence="1">The sequence shown here is derived from an EMBL/GenBank/DDBJ whole genome shotgun (WGS) entry which is preliminary data.</text>
</comment>
<name>A0A8H3QW60_9GLOM</name>